<name>A0A0F9IG98_9ZZZZ</name>
<sequence>MVIVKKGSSIKDKEGKDYELASDARVEPVEYLNARLIFKLGGVRYAAWYSDIRFEENQDMPPQKIRIE</sequence>
<organism evidence="1">
    <name type="scientific">marine sediment metagenome</name>
    <dbReference type="NCBI Taxonomy" id="412755"/>
    <lineage>
        <taxon>unclassified sequences</taxon>
        <taxon>metagenomes</taxon>
        <taxon>ecological metagenomes</taxon>
    </lineage>
</organism>
<proteinExistence type="predicted"/>
<reference evidence="1" key="1">
    <citation type="journal article" date="2015" name="Nature">
        <title>Complex archaea that bridge the gap between prokaryotes and eukaryotes.</title>
        <authorList>
            <person name="Spang A."/>
            <person name="Saw J.H."/>
            <person name="Jorgensen S.L."/>
            <person name="Zaremba-Niedzwiedzka K."/>
            <person name="Martijn J."/>
            <person name="Lind A.E."/>
            <person name="van Eijk R."/>
            <person name="Schleper C."/>
            <person name="Guy L."/>
            <person name="Ettema T.J."/>
        </authorList>
    </citation>
    <scope>NUCLEOTIDE SEQUENCE</scope>
</reference>
<dbReference type="AlphaFoldDB" id="A0A0F9IG98"/>
<comment type="caution">
    <text evidence="1">The sequence shown here is derived from an EMBL/GenBank/DDBJ whole genome shotgun (WGS) entry which is preliminary data.</text>
</comment>
<accession>A0A0F9IG98</accession>
<evidence type="ECO:0000313" key="1">
    <source>
        <dbReference type="EMBL" id="KKL92790.1"/>
    </source>
</evidence>
<gene>
    <name evidence="1" type="ORF">LCGC14_1881140</name>
</gene>
<protein>
    <submittedName>
        <fullName evidence="1">Uncharacterized protein</fullName>
    </submittedName>
</protein>
<dbReference type="EMBL" id="LAZR01019373">
    <property type="protein sequence ID" value="KKL92790.1"/>
    <property type="molecule type" value="Genomic_DNA"/>
</dbReference>